<organism evidence="1 2">
    <name type="scientific">Sphingomonas hylomeconis</name>
    <dbReference type="NCBI Taxonomy" id="1395958"/>
    <lineage>
        <taxon>Bacteria</taxon>
        <taxon>Pseudomonadati</taxon>
        <taxon>Pseudomonadota</taxon>
        <taxon>Alphaproteobacteria</taxon>
        <taxon>Sphingomonadales</taxon>
        <taxon>Sphingomonadaceae</taxon>
        <taxon>Sphingomonas</taxon>
    </lineage>
</organism>
<dbReference type="Proteomes" id="UP001595713">
    <property type="component" value="Unassembled WGS sequence"/>
</dbReference>
<gene>
    <name evidence="1" type="ORF">ACFONA_16860</name>
</gene>
<proteinExistence type="predicted"/>
<keyword evidence="2" id="KW-1185">Reference proteome</keyword>
<dbReference type="EMBL" id="JBHRXP010000009">
    <property type="protein sequence ID" value="MFC3581842.1"/>
    <property type="molecule type" value="Genomic_DNA"/>
</dbReference>
<evidence type="ECO:0000313" key="2">
    <source>
        <dbReference type="Proteomes" id="UP001595713"/>
    </source>
</evidence>
<dbReference type="RefSeq" id="WP_261294732.1">
    <property type="nucleotide sequence ID" value="NZ_JANQBK010000009.1"/>
</dbReference>
<name>A0ABV7SZV1_9SPHN</name>
<comment type="caution">
    <text evidence="1">The sequence shown here is derived from an EMBL/GenBank/DDBJ whole genome shotgun (WGS) entry which is preliminary data.</text>
</comment>
<evidence type="ECO:0000313" key="1">
    <source>
        <dbReference type="EMBL" id="MFC3581842.1"/>
    </source>
</evidence>
<reference evidence="2" key="1">
    <citation type="journal article" date="2019" name="Int. J. Syst. Evol. Microbiol.">
        <title>The Global Catalogue of Microorganisms (GCM) 10K type strain sequencing project: providing services to taxonomists for standard genome sequencing and annotation.</title>
        <authorList>
            <consortium name="The Broad Institute Genomics Platform"/>
            <consortium name="The Broad Institute Genome Sequencing Center for Infectious Disease"/>
            <person name="Wu L."/>
            <person name="Ma J."/>
        </authorList>
    </citation>
    <scope>NUCLEOTIDE SEQUENCE [LARGE SCALE GENOMIC DNA]</scope>
    <source>
        <strain evidence="2">KCTC 42739</strain>
    </source>
</reference>
<sequence length="104" mass="11906">MLDFRRFRGDIISRDIFAEPAWDLLLRLYVAQANGNRLTAEDAKGSADVPSNVMIRWMKHLANLGYIRGFEPDRPDSRLELAEVALKKIELVLEKGLSMQNFAE</sequence>
<accession>A0ABV7SZV1</accession>
<protein>
    <submittedName>
        <fullName evidence="1">Uncharacterized protein</fullName>
    </submittedName>
</protein>